<evidence type="ECO:0000313" key="2">
    <source>
        <dbReference type="Proteomes" id="UP000198748"/>
    </source>
</evidence>
<gene>
    <name evidence="1" type="ORF">SAMN04487996_109111</name>
</gene>
<evidence type="ECO:0000313" key="1">
    <source>
        <dbReference type="EMBL" id="SDF16797.1"/>
    </source>
</evidence>
<organism evidence="1 2">
    <name type="scientific">Dyadobacter soli</name>
    <dbReference type="NCBI Taxonomy" id="659014"/>
    <lineage>
        <taxon>Bacteria</taxon>
        <taxon>Pseudomonadati</taxon>
        <taxon>Bacteroidota</taxon>
        <taxon>Cytophagia</taxon>
        <taxon>Cytophagales</taxon>
        <taxon>Spirosomataceae</taxon>
        <taxon>Dyadobacter</taxon>
    </lineage>
</organism>
<dbReference type="Proteomes" id="UP000198748">
    <property type="component" value="Unassembled WGS sequence"/>
</dbReference>
<dbReference type="AlphaFoldDB" id="A0A1G7IVV3"/>
<sequence length="69" mass="8242">MTFTSLEQAFEWWIKAIYPILPPSAKVGRYRNAWRDYTFKKGISQKRRRDILSDFGNISEKVVITFKLK</sequence>
<protein>
    <submittedName>
        <fullName evidence="1">Uncharacterized protein</fullName>
    </submittedName>
</protein>
<dbReference type="OrthoDB" id="963183at2"/>
<keyword evidence="2" id="KW-1185">Reference proteome</keyword>
<proteinExistence type="predicted"/>
<dbReference type="STRING" id="659014.SAMN04487996_109111"/>
<name>A0A1G7IVV3_9BACT</name>
<dbReference type="EMBL" id="FNAN01000009">
    <property type="protein sequence ID" value="SDF16797.1"/>
    <property type="molecule type" value="Genomic_DNA"/>
</dbReference>
<reference evidence="2" key="1">
    <citation type="submission" date="2016-10" db="EMBL/GenBank/DDBJ databases">
        <authorList>
            <person name="Varghese N."/>
            <person name="Submissions S."/>
        </authorList>
    </citation>
    <scope>NUCLEOTIDE SEQUENCE [LARGE SCALE GENOMIC DNA]</scope>
    <source>
        <strain evidence="2">DSM 25329</strain>
    </source>
</reference>
<accession>A0A1G7IVV3</accession>